<organism evidence="3">
    <name type="scientific">hydrothermal vent metagenome</name>
    <dbReference type="NCBI Taxonomy" id="652676"/>
    <lineage>
        <taxon>unclassified sequences</taxon>
        <taxon>metagenomes</taxon>
        <taxon>ecological metagenomes</taxon>
    </lineage>
</organism>
<evidence type="ECO:0000259" key="2">
    <source>
        <dbReference type="Pfam" id="PF01569"/>
    </source>
</evidence>
<keyword evidence="1" id="KW-0812">Transmembrane</keyword>
<evidence type="ECO:0000313" key="3">
    <source>
        <dbReference type="EMBL" id="CUS40900.1"/>
    </source>
</evidence>
<evidence type="ECO:0000256" key="1">
    <source>
        <dbReference type="SAM" id="Phobius"/>
    </source>
</evidence>
<protein>
    <submittedName>
        <fullName evidence="3">Hypothetical membrane protein</fullName>
    </submittedName>
</protein>
<dbReference type="CDD" id="cd03396">
    <property type="entry name" value="PAP2_like_6"/>
    <property type="match status" value="1"/>
</dbReference>
<dbReference type="AlphaFoldDB" id="A0A160T9N6"/>
<gene>
    <name evidence="3" type="ORF">MGWOODY_Tha66</name>
</gene>
<dbReference type="Gene3D" id="1.20.144.10">
    <property type="entry name" value="Phosphatidic acid phosphatase type 2/haloperoxidase"/>
    <property type="match status" value="1"/>
</dbReference>
<accession>A0A160T9N6</accession>
<feature type="transmembrane region" description="Helical" evidence="1">
    <location>
        <begin position="100"/>
        <end position="119"/>
    </location>
</feature>
<feature type="domain" description="Phosphatidic acid phosphatase type 2/haloperoxidase" evidence="2">
    <location>
        <begin position="103"/>
        <end position="225"/>
    </location>
</feature>
<feature type="transmembrane region" description="Helical" evidence="1">
    <location>
        <begin position="66"/>
        <end position="88"/>
    </location>
</feature>
<dbReference type="Pfam" id="PF01569">
    <property type="entry name" value="PAP2"/>
    <property type="match status" value="1"/>
</dbReference>
<dbReference type="InterPro" id="IPR036938">
    <property type="entry name" value="PAP2/HPO_sf"/>
</dbReference>
<feature type="transmembrane region" description="Helical" evidence="1">
    <location>
        <begin position="206"/>
        <end position="225"/>
    </location>
</feature>
<reference evidence="3" key="1">
    <citation type="submission" date="2015-10" db="EMBL/GenBank/DDBJ databases">
        <authorList>
            <person name="Gilbert D.G."/>
        </authorList>
    </citation>
    <scope>NUCLEOTIDE SEQUENCE</scope>
</reference>
<feature type="transmembrane region" description="Helical" evidence="1">
    <location>
        <begin position="157"/>
        <end position="175"/>
    </location>
</feature>
<feature type="transmembrane region" description="Helical" evidence="1">
    <location>
        <begin position="21"/>
        <end position="46"/>
    </location>
</feature>
<keyword evidence="1" id="KW-0472">Membrane</keyword>
<sequence length="231" mass="26188">MLPLELLRGRVMSFLRQNADWLSMLFLAAIFVAFPQIDLAVSATFYDPVSHSWPYAHHPIADSIYALFRYAPHVIVPTLLIVIGLTFVKQGVDVRQRKSWLFLLLVLLIGPGILVHGVFKEGFDRSRPKNVEQFDGPNTFTPAFVISDHCSKGCNSFVSGHSAMGFWFIAFAWVLRRRSWFWFGIAVGVVVSATRIVQGGHFLSDTIFAGYVCYFTCRALGYWFLGRSRLE</sequence>
<name>A0A160T9N6_9ZZZZ</name>
<keyword evidence="1" id="KW-1133">Transmembrane helix</keyword>
<dbReference type="InterPro" id="IPR000326">
    <property type="entry name" value="PAP2/HPO"/>
</dbReference>
<dbReference type="SUPFAM" id="SSF48317">
    <property type="entry name" value="Acid phosphatase/Vanadium-dependent haloperoxidase"/>
    <property type="match status" value="1"/>
</dbReference>
<feature type="transmembrane region" description="Helical" evidence="1">
    <location>
        <begin position="180"/>
        <end position="200"/>
    </location>
</feature>
<proteinExistence type="predicted"/>
<dbReference type="EMBL" id="CZQC01000028">
    <property type="protein sequence ID" value="CUS40900.1"/>
    <property type="molecule type" value="Genomic_DNA"/>
</dbReference>